<organism evidence="4 5">
    <name type="scientific">Phytophthora infestans</name>
    <name type="common">Potato late blight agent</name>
    <name type="synonym">Botrytis infestans</name>
    <dbReference type="NCBI Taxonomy" id="4787"/>
    <lineage>
        <taxon>Eukaryota</taxon>
        <taxon>Sar</taxon>
        <taxon>Stramenopiles</taxon>
        <taxon>Oomycota</taxon>
        <taxon>Peronosporomycetes</taxon>
        <taxon>Peronosporales</taxon>
        <taxon>Peronosporaceae</taxon>
        <taxon>Phytophthora</taxon>
    </lineage>
</organism>
<proteinExistence type="predicted"/>
<sequence>MIEPESQIALRQRRHSPSLWRYVLATTLKLLVALCFVLFIGGQAAFVSPLYKNKIRSTVASWWGTHEEMVDPSYLLFIGVVPTLLCVTVVSWLRQLRTRRNVWRLTRFLRRRPSSDSLSYGELLFLMILITGNAVIFWYGFTKKHGHKPRSSGNPPSPHPPGPPSGPPYIKMTGNALSFNCLFNMALLFVPATRNSVWMEVMSVSYANGIKFHRWLGIAAIIDRNCPLRVLLLRLVVGWEMEANGVALLGLLAT</sequence>
<evidence type="ECO:0008006" key="6">
    <source>
        <dbReference type="Google" id="ProtNLM"/>
    </source>
</evidence>
<evidence type="ECO:0000256" key="1">
    <source>
        <dbReference type="ARBA" id="ARBA00023002"/>
    </source>
</evidence>
<evidence type="ECO:0000313" key="4">
    <source>
        <dbReference type="EMBL" id="KAF4041698.1"/>
    </source>
</evidence>
<name>A0A833SY37_PHYIN</name>
<dbReference type="InterPro" id="IPR050369">
    <property type="entry name" value="RBOH/FRE"/>
</dbReference>
<feature type="compositionally biased region" description="Pro residues" evidence="2">
    <location>
        <begin position="155"/>
        <end position="167"/>
    </location>
</feature>
<dbReference type="PANTHER" id="PTHR11972">
    <property type="entry name" value="NADPH OXIDASE"/>
    <property type="match status" value="1"/>
</dbReference>
<feature type="transmembrane region" description="Helical" evidence="3">
    <location>
        <begin position="74"/>
        <end position="96"/>
    </location>
</feature>
<gene>
    <name evidence="4" type="ORF">GN244_ATG06015</name>
</gene>
<dbReference type="AlphaFoldDB" id="A0A833SY37"/>
<dbReference type="GO" id="GO:0005886">
    <property type="term" value="C:plasma membrane"/>
    <property type="evidence" value="ECO:0007669"/>
    <property type="project" value="TreeGrafter"/>
</dbReference>
<feature type="transmembrane region" description="Helical" evidence="3">
    <location>
        <begin position="169"/>
        <end position="190"/>
    </location>
</feature>
<feature type="transmembrane region" description="Helical" evidence="3">
    <location>
        <begin position="20"/>
        <end position="46"/>
    </location>
</feature>
<protein>
    <recommendedName>
        <fullName evidence="6">Transmembrane protein</fullName>
    </recommendedName>
</protein>
<dbReference type="PANTHER" id="PTHR11972:SF193">
    <property type="entry name" value="FAD-BINDING FR-TYPE DOMAIN-CONTAINING PROTEIN"/>
    <property type="match status" value="1"/>
</dbReference>
<keyword evidence="3" id="KW-0812">Transmembrane</keyword>
<feature type="transmembrane region" description="Helical" evidence="3">
    <location>
        <begin position="117"/>
        <end position="141"/>
    </location>
</feature>
<evidence type="ECO:0000256" key="3">
    <source>
        <dbReference type="SAM" id="Phobius"/>
    </source>
</evidence>
<keyword evidence="5" id="KW-1185">Reference proteome</keyword>
<keyword evidence="1" id="KW-0560">Oxidoreductase</keyword>
<dbReference type="EMBL" id="WSZM01000115">
    <property type="protein sequence ID" value="KAF4041698.1"/>
    <property type="molecule type" value="Genomic_DNA"/>
</dbReference>
<reference evidence="4" key="1">
    <citation type="submission" date="2020-04" db="EMBL/GenBank/DDBJ databases">
        <title>Hybrid Assembly of Korean Phytophthora infestans isolates.</title>
        <authorList>
            <person name="Prokchorchik M."/>
            <person name="Lee Y."/>
            <person name="Seo J."/>
            <person name="Cho J.-H."/>
            <person name="Park Y.-E."/>
            <person name="Jang D.-C."/>
            <person name="Im J.-S."/>
            <person name="Choi J.-G."/>
            <person name="Park H.-J."/>
            <person name="Lee G.-B."/>
            <person name="Lee Y.-G."/>
            <person name="Hong S.-Y."/>
            <person name="Cho K."/>
            <person name="Sohn K.H."/>
        </authorList>
    </citation>
    <scope>NUCLEOTIDE SEQUENCE</scope>
    <source>
        <strain evidence="4">KR_1_A1</strain>
    </source>
</reference>
<evidence type="ECO:0000313" key="5">
    <source>
        <dbReference type="Proteomes" id="UP000602510"/>
    </source>
</evidence>
<keyword evidence="3" id="KW-1133">Transmembrane helix</keyword>
<comment type="caution">
    <text evidence="4">The sequence shown here is derived from an EMBL/GenBank/DDBJ whole genome shotgun (WGS) entry which is preliminary data.</text>
</comment>
<evidence type="ECO:0000256" key="2">
    <source>
        <dbReference type="SAM" id="MobiDB-lite"/>
    </source>
</evidence>
<accession>A0A833SY37</accession>
<feature type="region of interest" description="Disordered" evidence="2">
    <location>
        <begin position="148"/>
        <end position="167"/>
    </location>
</feature>
<dbReference type="GO" id="GO:0016491">
    <property type="term" value="F:oxidoreductase activity"/>
    <property type="evidence" value="ECO:0007669"/>
    <property type="project" value="UniProtKB-KW"/>
</dbReference>
<dbReference type="Proteomes" id="UP000602510">
    <property type="component" value="Unassembled WGS sequence"/>
</dbReference>
<keyword evidence="3" id="KW-0472">Membrane</keyword>